<gene>
    <name evidence="1" type="ORF">CY34DRAFT_808336</name>
</gene>
<dbReference type="HOGENOM" id="CLU_2998006_0_0_1"/>
<dbReference type="AlphaFoldDB" id="A0A0D0AMU7"/>
<dbReference type="InParanoid" id="A0A0D0AMU7"/>
<reference evidence="1 2" key="1">
    <citation type="submission" date="2014-04" db="EMBL/GenBank/DDBJ databases">
        <authorList>
            <consortium name="DOE Joint Genome Institute"/>
            <person name="Kuo A."/>
            <person name="Ruytinx J."/>
            <person name="Rineau F."/>
            <person name="Colpaert J."/>
            <person name="Kohler A."/>
            <person name="Nagy L.G."/>
            <person name="Floudas D."/>
            <person name="Copeland A."/>
            <person name="Barry K.W."/>
            <person name="Cichocki N."/>
            <person name="Veneault-Fourrey C."/>
            <person name="LaButti K."/>
            <person name="Lindquist E.A."/>
            <person name="Lipzen A."/>
            <person name="Lundell T."/>
            <person name="Morin E."/>
            <person name="Murat C."/>
            <person name="Sun H."/>
            <person name="Tunlid A."/>
            <person name="Henrissat B."/>
            <person name="Grigoriev I.V."/>
            <person name="Hibbett D.S."/>
            <person name="Martin F."/>
            <person name="Nordberg H.P."/>
            <person name="Cantor M.N."/>
            <person name="Hua S.X."/>
        </authorList>
    </citation>
    <scope>NUCLEOTIDE SEQUENCE [LARGE SCALE GENOMIC DNA]</scope>
    <source>
        <strain evidence="1 2">UH-Slu-Lm8-n1</strain>
    </source>
</reference>
<evidence type="ECO:0000313" key="2">
    <source>
        <dbReference type="Proteomes" id="UP000054485"/>
    </source>
</evidence>
<dbReference type="Proteomes" id="UP000054485">
    <property type="component" value="Unassembled WGS sequence"/>
</dbReference>
<organism evidence="1 2">
    <name type="scientific">Suillus luteus UH-Slu-Lm8-n1</name>
    <dbReference type="NCBI Taxonomy" id="930992"/>
    <lineage>
        <taxon>Eukaryota</taxon>
        <taxon>Fungi</taxon>
        <taxon>Dikarya</taxon>
        <taxon>Basidiomycota</taxon>
        <taxon>Agaricomycotina</taxon>
        <taxon>Agaricomycetes</taxon>
        <taxon>Agaricomycetidae</taxon>
        <taxon>Boletales</taxon>
        <taxon>Suillineae</taxon>
        <taxon>Suillaceae</taxon>
        <taxon>Suillus</taxon>
    </lineage>
</organism>
<evidence type="ECO:0000313" key="1">
    <source>
        <dbReference type="EMBL" id="KIK39394.1"/>
    </source>
</evidence>
<proteinExistence type="predicted"/>
<protein>
    <submittedName>
        <fullName evidence="1">Uncharacterized protein</fullName>
    </submittedName>
</protein>
<reference evidence="2" key="2">
    <citation type="submission" date="2015-01" db="EMBL/GenBank/DDBJ databases">
        <title>Evolutionary Origins and Diversification of the Mycorrhizal Mutualists.</title>
        <authorList>
            <consortium name="DOE Joint Genome Institute"/>
            <consortium name="Mycorrhizal Genomics Consortium"/>
            <person name="Kohler A."/>
            <person name="Kuo A."/>
            <person name="Nagy L.G."/>
            <person name="Floudas D."/>
            <person name="Copeland A."/>
            <person name="Barry K.W."/>
            <person name="Cichocki N."/>
            <person name="Veneault-Fourrey C."/>
            <person name="LaButti K."/>
            <person name="Lindquist E.A."/>
            <person name="Lipzen A."/>
            <person name="Lundell T."/>
            <person name="Morin E."/>
            <person name="Murat C."/>
            <person name="Riley R."/>
            <person name="Ohm R."/>
            <person name="Sun H."/>
            <person name="Tunlid A."/>
            <person name="Henrissat B."/>
            <person name="Grigoriev I.V."/>
            <person name="Hibbett D.S."/>
            <person name="Martin F."/>
        </authorList>
    </citation>
    <scope>NUCLEOTIDE SEQUENCE [LARGE SCALE GENOMIC DNA]</scope>
    <source>
        <strain evidence="2">UH-Slu-Lm8-n1</strain>
    </source>
</reference>
<name>A0A0D0AMU7_9AGAM</name>
<sequence>MLEPNEAPNSIGLSVCGAKNQCILAARWRQIGITSESKNYASSVLMFQHRSELRLAS</sequence>
<accession>A0A0D0AMU7</accession>
<dbReference type="EMBL" id="KN835344">
    <property type="protein sequence ID" value="KIK39394.1"/>
    <property type="molecule type" value="Genomic_DNA"/>
</dbReference>
<keyword evidence="2" id="KW-1185">Reference proteome</keyword>